<accession>A0A382RKV2</accession>
<dbReference type="EMBL" id="UINC01122315">
    <property type="protein sequence ID" value="SVC98050.1"/>
    <property type="molecule type" value="Genomic_DNA"/>
</dbReference>
<dbReference type="AlphaFoldDB" id="A0A382RKV2"/>
<name>A0A382RKV2_9ZZZZ</name>
<evidence type="ECO:0000256" key="1">
    <source>
        <dbReference type="SAM" id="MobiDB-lite"/>
    </source>
</evidence>
<gene>
    <name evidence="2" type="ORF">METZ01_LOCUS350904</name>
</gene>
<protein>
    <submittedName>
        <fullName evidence="2">Uncharacterized protein</fullName>
    </submittedName>
</protein>
<proteinExistence type="predicted"/>
<evidence type="ECO:0000313" key="2">
    <source>
        <dbReference type="EMBL" id="SVC98050.1"/>
    </source>
</evidence>
<reference evidence="2" key="1">
    <citation type="submission" date="2018-05" db="EMBL/GenBank/DDBJ databases">
        <authorList>
            <person name="Lanie J.A."/>
            <person name="Ng W.-L."/>
            <person name="Kazmierczak K.M."/>
            <person name="Andrzejewski T.M."/>
            <person name="Davidsen T.M."/>
            <person name="Wayne K.J."/>
            <person name="Tettelin H."/>
            <person name="Glass J.I."/>
            <person name="Rusch D."/>
            <person name="Podicherti R."/>
            <person name="Tsui H.-C.T."/>
            <person name="Winkler M.E."/>
        </authorList>
    </citation>
    <scope>NUCLEOTIDE SEQUENCE</scope>
</reference>
<feature type="compositionally biased region" description="Polar residues" evidence="1">
    <location>
        <begin position="1"/>
        <end position="11"/>
    </location>
</feature>
<sequence>MEDQYPNQPEETNLYDEPSDDDLKRIEDELLDLL</sequence>
<feature type="region of interest" description="Disordered" evidence="1">
    <location>
        <begin position="1"/>
        <end position="23"/>
    </location>
</feature>
<organism evidence="2">
    <name type="scientific">marine metagenome</name>
    <dbReference type="NCBI Taxonomy" id="408172"/>
    <lineage>
        <taxon>unclassified sequences</taxon>
        <taxon>metagenomes</taxon>
        <taxon>ecological metagenomes</taxon>
    </lineage>
</organism>